<dbReference type="AlphaFoldDB" id="A0ABD3N4I0"/>
<feature type="compositionally biased region" description="Acidic residues" evidence="1">
    <location>
        <begin position="260"/>
        <end position="272"/>
    </location>
</feature>
<evidence type="ECO:0000313" key="2">
    <source>
        <dbReference type="EMBL" id="KAL3770980.1"/>
    </source>
</evidence>
<accession>A0ABD3N4I0</accession>
<feature type="region of interest" description="Disordered" evidence="1">
    <location>
        <begin position="228"/>
        <end position="278"/>
    </location>
</feature>
<dbReference type="EMBL" id="JALLAZ020001616">
    <property type="protein sequence ID" value="KAL3770980.1"/>
    <property type="molecule type" value="Genomic_DNA"/>
</dbReference>
<gene>
    <name evidence="2" type="ORF">ACHAW5_000382</name>
</gene>
<reference evidence="2 3" key="1">
    <citation type="submission" date="2024-10" db="EMBL/GenBank/DDBJ databases">
        <title>Updated reference genomes for cyclostephanoid diatoms.</title>
        <authorList>
            <person name="Roberts W.R."/>
            <person name="Alverson A.J."/>
        </authorList>
    </citation>
    <scope>NUCLEOTIDE SEQUENCE [LARGE SCALE GENOMIC DNA]</scope>
    <source>
        <strain evidence="2 3">AJA276-08</strain>
    </source>
</reference>
<organism evidence="2 3">
    <name type="scientific">Stephanodiscus triporus</name>
    <dbReference type="NCBI Taxonomy" id="2934178"/>
    <lineage>
        <taxon>Eukaryota</taxon>
        <taxon>Sar</taxon>
        <taxon>Stramenopiles</taxon>
        <taxon>Ochrophyta</taxon>
        <taxon>Bacillariophyta</taxon>
        <taxon>Coscinodiscophyceae</taxon>
        <taxon>Thalassiosirophycidae</taxon>
        <taxon>Stephanodiscales</taxon>
        <taxon>Stephanodiscaceae</taxon>
        <taxon>Stephanodiscus</taxon>
    </lineage>
</organism>
<feature type="compositionally biased region" description="Low complexity" evidence="1">
    <location>
        <begin position="103"/>
        <end position="120"/>
    </location>
</feature>
<dbReference type="Proteomes" id="UP001530315">
    <property type="component" value="Unassembled WGS sequence"/>
</dbReference>
<comment type="caution">
    <text evidence="2">The sequence shown here is derived from an EMBL/GenBank/DDBJ whole genome shotgun (WGS) entry which is preliminary data.</text>
</comment>
<name>A0ABD3N4I0_9STRA</name>
<evidence type="ECO:0000256" key="1">
    <source>
        <dbReference type="SAM" id="MobiDB-lite"/>
    </source>
</evidence>
<evidence type="ECO:0000313" key="3">
    <source>
        <dbReference type="Proteomes" id="UP001530315"/>
    </source>
</evidence>
<sequence>MAGPKLGPRPPDFDEARVRRSPTFRRWLLLPPGSELVYACRTFVKGGIDDEERLMRRIMIARRANLRDHDVLVRAREEVDDDGVDVAMGGGTMAGSTRRRRSGAGATTTTATATAQSTTTGGAGDDDVDDGSPSPSTATVVAPGPRRTLPGMAGGRVGPRSDEDVLREMDVHAVESTRSYRRWTALADGEQFAYNQTYVKGRDGHDWLLRKNIWRRMRYRRMNRARVESMRARRGTTTTTTMTTTAMRAGLRREGRRGEEEEIDDDDDDDDDGGRPLVDSRAAEDAAAAAAAGALASNPSFDGLGVVDADAVAALGGGAAASAESGDVLNVNDDNVDNNYILTQLE</sequence>
<keyword evidence="3" id="KW-1185">Reference proteome</keyword>
<protein>
    <submittedName>
        <fullName evidence="2">Uncharacterized protein</fullName>
    </submittedName>
</protein>
<feature type="compositionally biased region" description="Low complexity" evidence="1">
    <location>
        <begin position="235"/>
        <end position="249"/>
    </location>
</feature>
<feature type="region of interest" description="Disordered" evidence="1">
    <location>
        <begin position="87"/>
        <end position="161"/>
    </location>
</feature>
<proteinExistence type="predicted"/>